<dbReference type="RefSeq" id="WP_069049228.1">
    <property type="nucleotide sequence ID" value="NZ_CP020083.1"/>
</dbReference>
<evidence type="ECO:0008006" key="3">
    <source>
        <dbReference type="Google" id="ProtNLM"/>
    </source>
</evidence>
<keyword evidence="2" id="KW-1185">Reference proteome</keyword>
<accession>A0ABM6M315</accession>
<reference evidence="1 2" key="1">
    <citation type="submission" date="2017-03" db="EMBL/GenBank/DDBJ databases">
        <title>Complete genome sequence of Blastomonas fulva degrading microcsystin LR.</title>
        <authorList>
            <person name="Lee H.-g."/>
            <person name="Jin L."/>
            <person name="oh H.-M."/>
        </authorList>
    </citation>
    <scope>NUCLEOTIDE SEQUENCE [LARGE SCALE GENOMIC DNA]</scope>
    <source>
        <strain evidence="1 2">T2</strain>
    </source>
</reference>
<proteinExistence type="predicted"/>
<organism evidence="1 2">
    <name type="scientific">Blastomonas fulva</name>
    <dbReference type="NCBI Taxonomy" id="1550728"/>
    <lineage>
        <taxon>Bacteria</taxon>
        <taxon>Pseudomonadati</taxon>
        <taxon>Pseudomonadota</taxon>
        <taxon>Alphaproteobacteria</taxon>
        <taxon>Sphingomonadales</taxon>
        <taxon>Sphingomonadaceae</taxon>
        <taxon>Blastomonas</taxon>
    </lineage>
</organism>
<dbReference type="InterPro" id="IPR018733">
    <property type="entry name" value="DUF2274"/>
</dbReference>
<gene>
    <name evidence="1" type="ORF">B5J99_01025</name>
</gene>
<evidence type="ECO:0000313" key="2">
    <source>
        <dbReference type="Proteomes" id="UP000258016"/>
    </source>
</evidence>
<dbReference type="GeneID" id="303484155"/>
<name>A0ABM6M315_9SPHN</name>
<evidence type="ECO:0000313" key="1">
    <source>
        <dbReference type="EMBL" id="ASR50226.1"/>
    </source>
</evidence>
<dbReference type="Proteomes" id="UP000258016">
    <property type="component" value="Chromosome"/>
</dbReference>
<dbReference type="Pfam" id="PF10038">
    <property type="entry name" value="DUF2274"/>
    <property type="match status" value="1"/>
</dbReference>
<protein>
    <recommendedName>
        <fullName evidence="3">DUF2274 domain-containing protein</fullName>
    </recommendedName>
</protein>
<dbReference type="EMBL" id="CP020083">
    <property type="protein sequence ID" value="ASR50226.1"/>
    <property type="molecule type" value="Genomic_DNA"/>
</dbReference>
<sequence>MTRLKLADLTDEKPVRMTLEIPARLHRTLAAYAVAVNGGDPKGAPTVELLVPPMLERFIAADRAFAKSRKTRSGV</sequence>